<dbReference type="Gene3D" id="3.40.50.720">
    <property type="entry name" value="NAD(P)-binding Rossmann-like Domain"/>
    <property type="match status" value="1"/>
</dbReference>
<dbReference type="SUPFAM" id="SSF51735">
    <property type="entry name" value="NAD(P)-binding Rossmann-fold domains"/>
    <property type="match status" value="1"/>
</dbReference>
<dbReference type="PANTHER" id="PTHR10366:SF812">
    <property type="entry name" value="VPS9 DOMAIN-CONTAINING PROTEIN"/>
    <property type="match status" value="1"/>
</dbReference>
<dbReference type="AlphaFoldDB" id="A0A1E1LCS2"/>
<keyword evidence="1" id="KW-0560">Oxidoreductase</keyword>
<dbReference type="InParanoid" id="A0A1E1LCS2"/>
<dbReference type="Proteomes" id="UP000178129">
    <property type="component" value="Unassembled WGS sequence"/>
</dbReference>
<name>A0A1E1LCS2_9HELO</name>
<dbReference type="GO" id="GO:0016616">
    <property type="term" value="F:oxidoreductase activity, acting on the CH-OH group of donors, NAD or NADP as acceptor"/>
    <property type="evidence" value="ECO:0007669"/>
    <property type="project" value="TreeGrafter"/>
</dbReference>
<evidence type="ECO:0000313" key="4">
    <source>
        <dbReference type="EMBL" id="CZT08335.1"/>
    </source>
</evidence>
<evidence type="ECO:0000256" key="2">
    <source>
        <dbReference type="ARBA" id="ARBA00023445"/>
    </source>
</evidence>
<evidence type="ECO:0000313" key="5">
    <source>
        <dbReference type="Proteomes" id="UP000178129"/>
    </source>
</evidence>
<protein>
    <submittedName>
        <fullName evidence="4">Related to 3-beta hydroxysteroid dehydrogenase/isomerase</fullName>
    </submittedName>
</protein>
<evidence type="ECO:0000256" key="1">
    <source>
        <dbReference type="ARBA" id="ARBA00023002"/>
    </source>
</evidence>
<dbReference type="InterPro" id="IPR050425">
    <property type="entry name" value="NAD(P)_dehydrat-like"/>
</dbReference>
<reference evidence="5" key="1">
    <citation type="submission" date="2016-03" db="EMBL/GenBank/DDBJ databases">
        <authorList>
            <person name="Ploux O."/>
        </authorList>
    </citation>
    <scope>NUCLEOTIDE SEQUENCE [LARGE SCALE GENOMIC DNA]</scope>
    <source>
        <strain evidence="5">UK7</strain>
    </source>
</reference>
<dbReference type="Pfam" id="PF01370">
    <property type="entry name" value="Epimerase"/>
    <property type="match status" value="1"/>
</dbReference>
<dbReference type="STRING" id="914237.A0A1E1LCS2"/>
<dbReference type="PANTHER" id="PTHR10366">
    <property type="entry name" value="NAD DEPENDENT EPIMERASE/DEHYDRATASE"/>
    <property type="match status" value="1"/>
</dbReference>
<comment type="similarity">
    <text evidence="2">Belongs to the NAD(P)-dependent epimerase/dehydratase family. Dihydroflavonol-4-reductase subfamily.</text>
</comment>
<proteinExistence type="inferred from homology"/>
<accession>A0A1E1LCS2</accession>
<comment type="caution">
    <text evidence="4">The sequence shown here is derived from an EMBL/GenBank/DDBJ whole genome shotgun (WGS) entry which is preliminary data.</text>
</comment>
<evidence type="ECO:0000259" key="3">
    <source>
        <dbReference type="Pfam" id="PF01370"/>
    </source>
</evidence>
<gene>
    <name evidence="4" type="ORF">RCO7_08255</name>
</gene>
<dbReference type="InterPro" id="IPR036291">
    <property type="entry name" value="NAD(P)-bd_dom_sf"/>
</dbReference>
<feature type="domain" description="NAD-dependent epimerase/dehydratase" evidence="3">
    <location>
        <begin position="5"/>
        <end position="125"/>
    </location>
</feature>
<dbReference type="InterPro" id="IPR001509">
    <property type="entry name" value="Epimerase_deHydtase"/>
</dbReference>
<dbReference type="EMBL" id="FJUW01000046">
    <property type="protein sequence ID" value="CZT08335.1"/>
    <property type="molecule type" value="Genomic_DNA"/>
</dbReference>
<sequence>MAELIFITGATGFIGSLTAQKALERGYKLRISVRKEEQIEKLRVVLGAPNDKIEFLVVPDITDPQAYVGKLDGVDYVLHLASPLPGGTDKAALFGPSVNGTTAILIEAEKVSSIKKVVITSSVAALVPMSGPTAAGEISGMLVSPRKWSNRMFRFPPLTKVTCKDINDPRLIIDEDVDCQGEIDEETSFQIYHASKLLSSQASWKFMEDESPKFVLVTLHPNFVYGRNLTQTNAEGVAGSTNGKLWQSIMAEDKASILGYVSVGDVADAHVRSLNPEIKNSTSYFLSGPPCSWDDVLEIVKSDYPNAPYKLKPGVQTVNFVGSTEKAEKELGLKWTSLSDVVHEVMDQQLGFLA</sequence>
<keyword evidence="5" id="KW-1185">Reference proteome</keyword>
<organism evidence="4 5">
    <name type="scientific">Rhynchosporium graminicola</name>
    <dbReference type="NCBI Taxonomy" id="2792576"/>
    <lineage>
        <taxon>Eukaryota</taxon>
        <taxon>Fungi</taxon>
        <taxon>Dikarya</taxon>
        <taxon>Ascomycota</taxon>
        <taxon>Pezizomycotina</taxon>
        <taxon>Leotiomycetes</taxon>
        <taxon>Helotiales</taxon>
        <taxon>Ploettnerulaceae</taxon>
        <taxon>Rhynchosporium</taxon>
    </lineage>
</organism>